<proteinExistence type="predicted"/>
<dbReference type="HOGENOM" id="CLU_2448435_0_0_10"/>
<organism evidence="1 2">
    <name type="scientific">Phocaeicola dorei CL03T12C01</name>
    <dbReference type="NCBI Taxonomy" id="997877"/>
    <lineage>
        <taxon>Bacteria</taxon>
        <taxon>Pseudomonadati</taxon>
        <taxon>Bacteroidota</taxon>
        <taxon>Bacteroidia</taxon>
        <taxon>Bacteroidales</taxon>
        <taxon>Bacteroidaceae</taxon>
        <taxon>Phocaeicola</taxon>
    </lineage>
</organism>
<dbReference type="EMBL" id="AGXI01000001">
    <property type="protein sequence ID" value="EIY42003.1"/>
    <property type="molecule type" value="Genomic_DNA"/>
</dbReference>
<accession>I9RI43</accession>
<reference evidence="1 2" key="1">
    <citation type="submission" date="2012-02" db="EMBL/GenBank/DDBJ databases">
        <title>The Genome Sequence of Bacteroides dorei CL03T12C01.</title>
        <authorList>
            <consortium name="The Broad Institute Genome Sequencing Platform"/>
            <person name="Earl A."/>
            <person name="Ward D."/>
            <person name="Feldgarden M."/>
            <person name="Gevers D."/>
            <person name="Zitomersky N.L."/>
            <person name="Coyne M.J."/>
            <person name="Comstock L.E."/>
            <person name="Young S.K."/>
            <person name="Zeng Q."/>
            <person name="Gargeya S."/>
            <person name="Fitzgerald M."/>
            <person name="Haas B."/>
            <person name="Abouelleil A."/>
            <person name="Alvarado L."/>
            <person name="Arachchi H.M."/>
            <person name="Berlin A."/>
            <person name="Chapman S.B."/>
            <person name="Gearin G."/>
            <person name="Goldberg J."/>
            <person name="Griggs A."/>
            <person name="Gujja S."/>
            <person name="Hansen M."/>
            <person name="Heiman D."/>
            <person name="Howarth C."/>
            <person name="Larimer J."/>
            <person name="Lui A."/>
            <person name="MacDonald P.J.P."/>
            <person name="McCowen C."/>
            <person name="Montmayeur A."/>
            <person name="Murphy C."/>
            <person name="Neiman D."/>
            <person name="Pearson M."/>
            <person name="Priest M."/>
            <person name="Roberts A."/>
            <person name="Saif S."/>
            <person name="Shea T."/>
            <person name="Sisk P."/>
            <person name="Stolte C."/>
            <person name="Sykes S."/>
            <person name="Wortman J."/>
            <person name="Nusbaum C."/>
            <person name="Birren B."/>
        </authorList>
    </citation>
    <scope>NUCLEOTIDE SEQUENCE [LARGE SCALE GENOMIC DNA]</scope>
    <source>
        <strain evidence="1 2">CL03T12C01</strain>
    </source>
</reference>
<gene>
    <name evidence="1" type="ORF">HMPREF1065_00369</name>
</gene>
<evidence type="ECO:0000313" key="2">
    <source>
        <dbReference type="Proteomes" id="UP000004019"/>
    </source>
</evidence>
<dbReference type="AlphaFoldDB" id="I9RI43"/>
<dbReference type="Proteomes" id="UP000004019">
    <property type="component" value="Unassembled WGS sequence"/>
</dbReference>
<sequence>MKRELGGLIGINNSWFRYRGHTSDIDNASLNGVYTFGAEAQNSPLDGSGKCLTFGNGIDDYGQIVMTWDSRLIYYRGKIGAAWKQIQTT</sequence>
<evidence type="ECO:0000313" key="1">
    <source>
        <dbReference type="EMBL" id="EIY42003.1"/>
    </source>
</evidence>
<protein>
    <submittedName>
        <fullName evidence="1">Uncharacterized protein</fullName>
    </submittedName>
</protein>
<comment type="caution">
    <text evidence="1">The sequence shown here is derived from an EMBL/GenBank/DDBJ whole genome shotgun (WGS) entry which is preliminary data.</text>
</comment>
<name>I9RI43_9BACT</name>